<keyword evidence="1" id="KW-0472">Membrane</keyword>
<dbReference type="EMBL" id="ML978160">
    <property type="protein sequence ID" value="KAF2034766.1"/>
    <property type="molecule type" value="Genomic_DNA"/>
</dbReference>
<feature type="transmembrane region" description="Helical" evidence="1">
    <location>
        <begin position="475"/>
        <end position="497"/>
    </location>
</feature>
<evidence type="ECO:0000313" key="2">
    <source>
        <dbReference type="EMBL" id="KAF2034766.1"/>
    </source>
</evidence>
<dbReference type="AlphaFoldDB" id="A0A9P4HGH8"/>
<protein>
    <submittedName>
        <fullName evidence="2">Uncharacterized protein</fullName>
    </submittedName>
</protein>
<comment type="caution">
    <text evidence="2">The sequence shown here is derived from an EMBL/GenBank/DDBJ whole genome shotgun (WGS) entry which is preliminary data.</text>
</comment>
<dbReference type="OrthoDB" id="5428055at2759"/>
<organism evidence="2 3">
    <name type="scientific">Setomelanomma holmii</name>
    <dbReference type="NCBI Taxonomy" id="210430"/>
    <lineage>
        <taxon>Eukaryota</taxon>
        <taxon>Fungi</taxon>
        <taxon>Dikarya</taxon>
        <taxon>Ascomycota</taxon>
        <taxon>Pezizomycotina</taxon>
        <taxon>Dothideomycetes</taxon>
        <taxon>Pleosporomycetidae</taxon>
        <taxon>Pleosporales</taxon>
        <taxon>Pleosporineae</taxon>
        <taxon>Phaeosphaeriaceae</taxon>
        <taxon>Setomelanomma</taxon>
    </lineage>
</organism>
<evidence type="ECO:0000313" key="3">
    <source>
        <dbReference type="Proteomes" id="UP000799777"/>
    </source>
</evidence>
<keyword evidence="1" id="KW-0812">Transmembrane</keyword>
<keyword evidence="3" id="KW-1185">Reference proteome</keyword>
<reference evidence="2" key="1">
    <citation type="journal article" date="2020" name="Stud. Mycol.">
        <title>101 Dothideomycetes genomes: a test case for predicting lifestyles and emergence of pathogens.</title>
        <authorList>
            <person name="Haridas S."/>
            <person name="Albert R."/>
            <person name="Binder M."/>
            <person name="Bloem J."/>
            <person name="Labutti K."/>
            <person name="Salamov A."/>
            <person name="Andreopoulos B."/>
            <person name="Baker S."/>
            <person name="Barry K."/>
            <person name="Bills G."/>
            <person name="Bluhm B."/>
            <person name="Cannon C."/>
            <person name="Castanera R."/>
            <person name="Culley D."/>
            <person name="Daum C."/>
            <person name="Ezra D."/>
            <person name="Gonzalez J."/>
            <person name="Henrissat B."/>
            <person name="Kuo A."/>
            <person name="Liang C."/>
            <person name="Lipzen A."/>
            <person name="Lutzoni F."/>
            <person name="Magnuson J."/>
            <person name="Mondo S."/>
            <person name="Nolan M."/>
            <person name="Ohm R."/>
            <person name="Pangilinan J."/>
            <person name="Park H.-J."/>
            <person name="Ramirez L."/>
            <person name="Alfaro M."/>
            <person name="Sun H."/>
            <person name="Tritt A."/>
            <person name="Yoshinaga Y."/>
            <person name="Zwiers L.-H."/>
            <person name="Turgeon B."/>
            <person name="Goodwin S."/>
            <person name="Spatafora J."/>
            <person name="Crous P."/>
            <person name="Grigoriev I."/>
        </authorList>
    </citation>
    <scope>NUCLEOTIDE SEQUENCE</scope>
    <source>
        <strain evidence="2">CBS 110217</strain>
    </source>
</reference>
<gene>
    <name evidence="2" type="ORF">EK21DRAFT_56144</name>
</gene>
<proteinExistence type="predicted"/>
<accession>A0A9P4HGH8</accession>
<dbReference type="Proteomes" id="UP000799777">
    <property type="component" value="Unassembled WGS sequence"/>
</dbReference>
<sequence length="572" mass="66393">MDRTAGQPHFLDLFAKEWPKHYSGSHKPRDNRPCLEDIFEGVRAQGQEPNGDDAQLFMESYDDDLMSSTCQDAIRFLLTVSSDNLYDQKHSKKNGTAWIHDCTLDQTLQKEHPATLLGDVALRVPRDYDAPLTAGDLHRHLRERRFDHDTYLDADRRLIRILDPDGFDFLAVVKTATFHQRRSIQDVICKYIAQETSIKATIPEEGYANYQLELHIPFYALRRSHPEQDFVNRQKRTHRGWMNLSFLDTEEIDPEDEGVLGIHQAQISITICGTDNSRWIAYCFEDRYFDEDAELGQDEHTLIHQSDQIANGEFGAENIIWDSREYYLRVFLIRMRQVQREWIRLVDVIESGIKKHSWGRVFYSATRTGVPPEMDESVALMWINSTLELLRKLLDDIQKTNDAWTSFISNSGDFAYFSDTHTNPRMKRTFNQLTNVFNEMQKLQKTLRRIAGQCRERAESVNLRLASESKKNAELTVYFISPFALVSTFFAIPVPILGFDRNFLSFVIAILVYIVALQGLLFFWGGRLWRQAWWERLSRRAKAAWNGDSSLTTTNDAGVTKLRRRATHAGFV</sequence>
<name>A0A9P4HGH8_9PLEO</name>
<keyword evidence="1" id="KW-1133">Transmembrane helix</keyword>
<feature type="transmembrane region" description="Helical" evidence="1">
    <location>
        <begin position="503"/>
        <end position="524"/>
    </location>
</feature>
<evidence type="ECO:0000256" key="1">
    <source>
        <dbReference type="SAM" id="Phobius"/>
    </source>
</evidence>